<dbReference type="EMBL" id="BATI01000009">
    <property type="protein sequence ID" value="GAD62037.1"/>
    <property type="molecule type" value="Genomic_DNA"/>
</dbReference>
<feature type="region of interest" description="Disordered" evidence="1">
    <location>
        <begin position="1"/>
        <end position="22"/>
    </location>
</feature>
<evidence type="ECO:0000256" key="1">
    <source>
        <dbReference type="SAM" id="MobiDB-lite"/>
    </source>
</evidence>
<comment type="caution">
    <text evidence="2">The sequence shown here is derived from an EMBL/GenBank/DDBJ whole genome shotgun (WGS) entry which is preliminary data.</text>
</comment>
<dbReference type="eggNOG" id="ENOG50331RJ">
    <property type="taxonomic scope" value="Bacteria"/>
</dbReference>
<proteinExistence type="predicted"/>
<evidence type="ECO:0000313" key="3">
    <source>
        <dbReference type="Proteomes" id="UP000016560"/>
    </source>
</evidence>
<gene>
    <name evidence="2" type="ORF">PA6_009_00420</name>
</gene>
<evidence type="ECO:0000313" key="2">
    <source>
        <dbReference type="EMBL" id="GAD62037.1"/>
    </source>
</evidence>
<organism evidence="2 3">
    <name type="scientific">Aquipseudomonas alcaligenes (strain ATCC 14909 / DSM 50342 / CCUG 1425 / JCM 20561 / NBRC 14159 / NCIMB 9945 / NCTC 10367 / 1577)</name>
    <name type="common">Pseudomonas alcaligenes</name>
    <dbReference type="NCBI Taxonomy" id="1215092"/>
    <lineage>
        <taxon>Bacteria</taxon>
        <taxon>Pseudomonadati</taxon>
        <taxon>Pseudomonadota</taxon>
        <taxon>Gammaproteobacteria</taxon>
        <taxon>Pseudomonadales</taxon>
        <taxon>Pseudomonadaceae</taxon>
        <taxon>Aquipseudomonas</taxon>
    </lineage>
</organism>
<accession>U2ZLU9</accession>
<dbReference type="Proteomes" id="UP000016560">
    <property type="component" value="Unassembled WGS sequence"/>
</dbReference>
<keyword evidence="3" id="KW-1185">Reference proteome</keyword>
<dbReference type="AlphaFoldDB" id="U2ZLU9"/>
<name>U2ZLU9_AQUA1</name>
<dbReference type="RefSeq" id="WP_021700127.1">
    <property type="nucleotide sequence ID" value="NZ_BATI01000009.1"/>
</dbReference>
<reference evidence="2" key="1">
    <citation type="submission" date="2024-09" db="EMBL/GenBank/DDBJ databases">
        <title>Whole genome shotgun sequence of Pseudomonas alcaligenes NBRC 14159.</title>
        <authorList>
            <person name="Yoshida I."/>
            <person name="Hosoyama A."/>
            <person name="Tsuchikane K."/>
            <person name="Noguchi M."/>
            <person name="Hirakata S."/>
            <person name="Ando Y."/>
            <person name="Ohji S."/>
            <person name="Yamazoe A."/>
            <person name="Yamazaki S."/>
            <person name="Fujita N."/>
        </authorList>
    </citation>
    <scope>NUCLEOTIDE SEQUENCE</scope>
    <source>
        <strain evidence="2">NBRC 14159</strain>
    </source>
</reference>
<feature type="compositionally biased region" description="Polar residues" evidence="1">
    <location>
        <begin position="1"/>
        <end position="20"/>
    </location>
</feature>
<protein>
    <submittedName>
        <fullName evidence="2">Uncharacterized protein</fullName>
    </submittedName>
</protein>
<sequence length="218" mass="24166">MEQLSKCEQGQTVQANTAQKHPTESELVAAGLSYPVSKEQAVLLWYEGFRSEPIPVLEAWEAIGHDIGCNPSKQELLDSLRNMAAICEAHGNDMPKPAQHAERQQAVHWRAVLDPAEVPMQLNPHEHIAGFTDRRKAEDWIAARLCMDGWHYTLEPLYASQPPAQDVSGLVEALEAIVRQYPNPDITHVDYRVQACKQAEHALEAYRATLAAQGTAGA</sequence>